<evidence type="ECO:0000256" key="5">
    <source>
        <dbReference type="ARBA" id="ARBA00023136"/>
    </source>
</evidence>
<evidence type="ECO:0000256" key="8">
    <source>
        <dbReference type="SAM" id="Phobius"/>
    </source>
</evidence>
<proteinExistence type="inferred from homology"/>
<reference evidence="11" key="1">
    <citation type="journal article" date="2019" name="Int. J. Syst. Evol. Microbiol.">
        <title>The Global Catalogue of Microorganisms (GCM) 10K type strain sequencing project: providing services to taxonomists for standard genome sequencing and annotation.</title>
        <authorList>
            <consortium name="The Broad Institute Genomics Platform"/>
            <consortium name="The Broad Institute Genome Sequencing Center for Infectious Disease"/>
            <person name="Wu L."/>
            <person name="Ma J."/>
        </authorList>
    </citation>
    <scope>NUCLEOTIDE SEQUENCE [LARGE SCALE GENOMIC DNA]</scope>
    <source>
        <strain evidence="11">JCM 31202</strain>
    </source>
</reference>
<evidence type="ECO:0000256" key="1">
    <source>
        <dbReference type="ARBA" id="ARBA00004651"/>
    </source>
</evidence>
<evidence type="ECO:0000313" key="10">
    <source>
        <dbReference type="EMBL" id="MFD0906170.1"/>
    </source>
</evidence>
<organism evidence="10 11">
    <name type="scientific">Actinomadura sediminis</name>
    <dbReference type="NCBI Taxonomy" id="1038904"/>
    <lineage>
        <taxon>Bacteria</taxon>
        <taxon>Bacillati</taxon>
        <taxon>Actinomycetota</taxon>
        <taxon>Actinomycetes</taxon>
        <taxon>Streptosporangiales</taxon>
        <taxon>Thermomonosporaceae</taxon>
        <taxon>Actinomadura</taxon>
    </lineage>
</organism>
<dbReference type="InterPro" id="IPR050250">
    <property type="entry name" value="Macrolide_Exporter_MacB"/>
</dbReference>
<keyword evidence="2" id="KW-1003">Cell membrane</keyword>
<evidence type="ECO:0000256" key="2">
    <source>
        <dbReference type="ARBA" id="ARBA00022475"/>
    </source>
</evidence>
<keyword evidence="4 8" id="KW-1133">Transmembrane helix</keyword>
<feature type="non-terminal residue" evidence="10">
    <location>
        <position position="1"/>
    </location>
</feature>
<feature type="compositionally biased region" description="Gly residues" evidence="7">
    <location>
        <begin position="166"/>
        <end position="179"/>
    </location>
</feature>
<dbReference type="InterPro" id="IPR003838">
    <property type="entry name" value="ABC3_permease_C"/>
</dbReference>
<dbReference type="Proteomes" id="UP001596972">
    <property type="component" value="Unassembled WGS sequence"/>
</dbReference>
<gene>
    <name evidence="10" type="ORF">ACFQ11_37760</name>
</gene>
<dbReference type="PANTHER" id="PTHR30572:SF4">
    <property type="entry name" value="ABC TRANSPORTER PERMEASE YTRF"/>
    <property type="match status" value="1"/>
</dbReference>
<name>A0ABW3F2X3_9ACTN</name>
<dbReference type="Pfam" id="PF02687">
    <property type="entry name" value="FtsX"/>
    <property type="match status" value="1"/>
</dbReference>
<keyword evidence="11" id="KW-1185">Reference proteome</keyword>
<accession>A0ABW3F2X3</accession>
<feature type="domain" description="ABC3 transporter permease C-terminal" evidence="9">
    <location>
        <begin position="218"/>
        <end position="311"/>
    </location>
</feature>
<dbReference type="EMBL" id="JBHTJA010000254">
    <property type="protein sequence ID" value="MFD0906170.1"/>
    <property type="molecule type" value="Genomic_DNA"/>
</dbReference>
<evidence type="ECO:0000256" key="4">
    <source>
        <dbReference type="ARBA" id="ARBA00022989"/>
    </source>
</evidence>
<comment type="caution">
    <text evidence="10">The sequence shown here is derived from an EMBL/GenBank/DDBJ whole genome shotgun (WGS) entry which is preliminary data.</text>
</comment>
<evidence type="ECO:0000313" key="11">
    <source>
        <dbReference type="Proteomes" id="UP001596972"/>
    </source>
</evidence>
<evidence type="ECO:0000256" key="6">
    <source>
        <dbReference type="ARBA" id="ARBA00038076"/>
    </source>
</evidence>
<comment type="similarity">
    <text evidence="6">Belongs to the ABC-4 integral membrane protein family.</text>
</comment>
<sequence>GPDAVAAASDPAALAALAREPGVAAAGRPFPTLSTTLRTGDAEVTAVVHGRDAGPARIDRPHVTDGRWAAPGTVVVERAFAAALGVRPGDAIVVGGRRLPVAGIAVTTVRAPYPSSAPGLVWTTRADAARLDARERSWTMPLRLTDPAAAPAFAARHRCPAPGAEPRGGGGRAAASPGGCGGPASQVTRVVAAQDIAAYATAELRLADRALLGGTWALAILAGLCVALLVGGRLAEQGRRVGLLKAAGATPAQVGAVLLAEHLVSALAAGAAGLLAGWAASPLLTGPNAGLLGGAPAPVPTPGVIAAVLAASLA</sequence>
<feature type="transmembrane region" description="Helical" evidence="8">
    <location>
        <begin position="210"/>
        <end position="230"/>
    </location>
</feature>
<evidence type="ECO:0000259" key="9">
    <source>
        <dbReference type="Pfam" id="PF02687"/>
    </source>
</evidence>
<keyword evidence="3 8" id="KW-0812">Transmembrane</keyword>
<feature type="non-terminal residue" evidence="10">
    <location>
        <position position="314"/>
    </location>
</feature>
<dbReference type="PANTHER" id="PTHR30572">
    <property type="entry name" value="MEMBRANE COMPONENT OF TRANSPORTER-RELATED"/>
    <property type="match status" value="1"/>
</dbReference>
<protein>
    <submittedName>
        <fullName evidence="10">FtsX-like permease family protein</fullName>
    </submittedName>
</protein>
<evidence type="ECO:0000256" key="3">
    <source>
        <dbReference type="ARBA" id="ARBA00022692"/>
    </source>
</evidence>
<keyword evidence="5 8" id="KW-0472">Membrane</keyword>
<comment type="subcellular location">
    <subcellularLocation>
        <location evidence="1">Cell membrane</location>
        <topology evidence="1">Multi-pass membrane protein</topology>
    </subcellularLocation>
</comment>
<dbReference type="RefSeq" id="WP_378307756.1">
    <property type="nucleotide sequence ID" value="NZ_JBHTJA010000254.1"/>
</dbReference>
<evidence type="ECO:0000256" key="7">
    <source>
        <dbReference type="SAM" id="MobiDB-lite"/>
    </source>
</evidence>
<feature type="region of interest" description="Disordered" evidence="7">
    <location>
        <begin position="158"/>
        <end position="179"/>
    </location>
</feature>